<dbReference type="Pfam" id="PF00753">
    <property type="entry name" value="Lactamase_B"/>
    <property type="match status" value="1"/>
</dbReference>
<comment type="cofactor">
    <cofactor evidence="1">
        <name>Zn(2+)</name>
        <dbReference type="ChEBI" id="CHEBI:29105"/>
    </cofactor>
</comment>
<dbReference type="EMBL" id="SJPO01000005">
    <property type="protein sequence ID" value="TWT76906.1"/>
    <property type="molecule type" value="Genomic_DNA"/>
</dbReference>
<dbReference type="Gene3D" id="3.60.15.10">
    <property type="entry name" value="Ribonuclease Z/Hydroxyacylglutathione hydrolase-like"/>
    <property type="match status" value="1"/>
</dbReference>
<proteinExistence type="predicted"/>
<dbReference type="GO" id="GO:0016787">
    <property type="term" value="F:hydrolase activity"/>
    <property type="evidence" value="ECO:0007669"/>
    <property type="project" value="UniProtKB-KW"/>
</dbReference>
<evidence type="ECO:0000256" key="1">
    <source>
        <dbReference type="ARBA" id="ARBA00001947"/>
    </source>
</evidence>
<sequence length="223" mass="24038">MDSSPIRIEPIVSEFFAENAYIVWRQGDSRAVVVDPGFSPELIIEFLGREQLTPDAILLTHGHSDHIAGNQALKDSWPDCPLIIGHGDAYKLTDPQGNLSANYGVALVSPPADQTVSEGDSIEAAGIQFDTLETPGHSAGHVVFLYESEGRTHVLGGDVLFQGSVGRTDFPDGSFDDLRASIHDKLFPLPSDTVVYPGHGPTTTIGEEKQHNQFVGRSAGYDL</sequence>
<dbReference type="RefSeq" id="WP_146587050.1">
    <property type="nucleotide sequence ID" value="NZ_SJPO01000005.1"/>
</dbReference>
<name>A0A5C5YPS3_9BACT</name>
<evidence type="ECO:0000259" key="5">
    <source>
        <dbReference type="SMART" id="SM00849"/>
    </source>
</evidence>
<protein>
    <submittedName>
        <fullName evidence="6">Putative metallo-hydrolase</fullName>
        <ecNumber evidence="6">3.-.-.-</ecNumber>
    </submittedName>
</protein>
<organism evidence="6 7">
    <name type="scientific">Posidoniimonas polymericola</name>
    <dbReference type="NCBI Taxonomy" id="2528002"/>
    <lineage>
        <taxon>Bacteria</taxon>
        <taxon>Pseudomonadati</taxon>
        <taxon>Planctomycetota</taxon>
        <taxon>Planctomycetia</taxon>
        <taxon>Pirellulales</taxon>
        <taxon>Lacipirellulaceae</taxon>
        <taxon>Posidoniimonas</taxon>
    </lineage>
</organism>
<dbReference type="InterPro" id="IPR001279">
    <property type="entry name" value="Metallo-B-lactamas"/>
</dbReference>
<dbReference type="Proteomes" id="UP000318478">
    <property type="component" value="Unassembled WGS sequence"/>
</dbReference>
<dbReference type="OrthoDB" id="9802248at2"/>
<evidence type="ECO:0000256" key="4">
    <source>
        <dbReference type="ARBA" id="ARBA00022833"/>
    </source>
</evidence>
<accession>A0A5C5YPS3</accession>
<keyword evidence="3 6" id="KW-0378">Hydrolase</keyword>
<feature type="domain" description="Metallo-beta-lactamase" evidence="5">
    <location>
        <begin position="17"/>
        <end position="199"/>
    </location>
</feature>
<keyword evidence="2" id="KW-0479">Metal-binding</keyword>
<dbReference type="InterPro" id="IPR036866">
    <property type="entry name" value="RibonucZ/Hydroxyglut_hydro"/>
</dbReference>
<evidence type="ECO:0000313" key="6">
    <source>
        <dbReference type="EMBL" id="TWT76906.1"/>
    </source>
</evidence>
<evidence type="ECO:0000313" key="7">
    <source>
        <dbReference type="Proteomes" id="UP000318478"/>
    </source>
</evidence>
<dbReference type="InterPro" id="IPR051453">
    <property type="entry name" value="MBL_Glyoxalase_II"/>
</dbReference>
<evidence type="ECO:0000256" key="2">
    <source>
        <dbReference type="ARBA" id="ARBA00022723"/>
    </source>
</evidence>
<keyword evidence="4" id="KW-0862">Zinc</keyword>
<keyword evidence="7" id="KW-1185">Reference proteome</keyword>
<comment type="caution">
    <text evidence="6">The sequence shown here is derived from an EMBL/GenBank/DDBJ whole genome shotgun (WGS) entry which is preliminary data.</text>
</comment>
<dbReference type="AlphaFoldDB" id="A0A5C5YPS3"/>
<evidence type="ECO:0000256" key="3">
    <source>
        <dbReference type="ARBA" id="ARBA00022801"/>
    </source>
</evidence>
<dbReference type="EC" id="3.-.-.-" evidence="6"/>
<dbReference type="CDD" id="cd06262">
    <property type="entry name" value="metallo-hydrolase-like_MBL-fold"/>
    <property type="match status" value="1"/>
</dbReference>
<dbReference type="GO" id="GO:0046872">
    <property type="term" value="F:metal ion binding"/>
    <property type="evidence" value="ECO:0007669"/>
    <property type="project" value="UniProtKB-KW"/>
</dbReference>
<dbReference type="PANTHER" id="PTHR46233:SF3">
    <property type="entry name" value="HYDROXYACYLGLUTATHIONE HYDROLASE GLOC"/>
    <property type="match status" value="1"/>
</dbReference>
<dbReference type="SUPFAM" id="SSF56281">
    <property type="entry name" value="Metallo-hydrolase/oxidoreductase"/>
    <property type="match status" value="1"/>
</dbReference>
<dbReference type="PANTHER" id="PTHR46233">
    <property type="entry name" value="HYDROXYACYLGLUTATHIONE HYDROLASE GLOC"/>
    <property type="match status" value="1"/>
</dbReference>
<dbReference type="SMART" id="SM00849">
    <property type="entry name" value="Lactamase_B"/>
    <property type="match status" value="1"/>
</dbReference>
<reference evidence="6 7" key="1">
    <citation type="submission" date="2019-02" db="EMBL/GenBank/DDBJ databases">
        <title>Deep-cultivation of Planctomycetes and their phenomic and genomic characterization uncovers novel biology.</title>
        <authorList>
            <person name="Wiegand S."/>
            <person name="Jogler M."/>
            <person name="Boedeker C."/>
            <person name="Pinto D."/>
            <person name="Vollmers J."/>
            <person name="Rivas-Marin E."/>
            <person name="Kohn T."/>
            <person name="Peeters S.H."/>
            <person name="Heuer A."/>
            <person name="Rast P."/>
            <person name="Oberbeckmann S."/>
            <person name="Bunk B."/>
            <person name="Jeske O."/>
            <person name="Meyerdierks A."/>
            <person name="Storesund J.E."/>
            <person name="Kallscheuer N."/>
            <person name="Luecker S."/>
            <person name="Lage O.M."/>
            <person name="Pohl T."/>
            <person name="Merkel B.J."/>
            <person name="Hornburger P."/>
            <person name="Mueller R.-W."/>
            <person name="Bruemmer F."/>
            <person name="Labrenz M."/>
            <person name="Spormann A.M."/>
            <person name="Op Den Camp H."/>
            <person name="Overmann J."/>
            <person name="Amann R."/>
            <person name="Jetten M.S.M."/>
            <person name="Mascher T."/>
            <person name="Medema M.H."/>
            <person name="Devos D.P."/>
            <person name="Kaster A.-K."/>
            <person name="Ovreas L."/>
            <person name="Rohde M."/>
            <person name="Galperin M.Y."/>
            <person name="Jogler C."/>
        </authorList>
    </citation>
    <scope>NUCLEOTIDE SEQUENCE [LARGE SCALE GENOMIC DNA]</scope>
    <source>
        <strain evidence="6 7">Pla123a</strain>
    </source>
</reference>
<gene>
    <name evidence="6" type="ORF">Pla123a_23310</name>
</gene>